<evidence type="ECO:0000313" key="1">
    <source>
        <dbReference type="EMBL" id="STY94687.1"/>
    </source>
</evidence>
<name>A0A378Q675_9GAMM</name>
<gene>
    <name evidence="1" type="ORF">NCTC11091_00457</name>
</gene>
<sequence length="52" mass="6073">MRLLYAALRPMLREFAQVAKSFKRPNKPLGWLNRCNGDFCPTVPRPLNQPIF</sequence>
<dbReference type="EMBL" id="UGQA01000001">
    <property type="protein sequence ID" value="STY94687.1"/>
    <property type="molecule type" value="Genomic_DNA"/>
</dbReference>
<accession>A0A378Q675</accession>
<protein>
    <submittedName>
        <fullName evidence="1">Uncharacterized protein</fullName>
    </submittedName>
</protein>
<organism evidence="1 2">
    <name type="scientific">Faucicola atlantae</name>
    <dbReference type="NCBI Taxonomy" id="34059"/>
    <lineage>
        <taxon>Bacteria</taxon>
        <taxon>Pseudomonadati</taxon>
        <taxon>Pseudomonadota</taxon>
        <taxon>Gammaproteobacteria</taxon>
        <taxon>Moraxellales</taxon>
        <taxon>Moraxellaceae</taxon>
        <taxon>Faucicola</taxon>
    </lineage>
</organism>
<dbReference type="Proteomes" id="UP000255193">
    <property type="component" value="Unassembled WGS sequence"/>
</dbReference>
<dbReference type="AlphaFoldDB" id="A0A378Q675"/>
<evidence type="ECO:0000313" key="2">
    <source>
        <dbReference type="Proteomes" id="UP000255193"/>
    </source>
</evidence>
<proteinExistence type="predicted"/>
<reference evidence="1 2" key="1">
    <citation type="submission" date="2018-06" db="EMBL/GenBank/DDBJ databases">
        <authorList>
            <consortium name="Pathogen Informatics"/>
            <person name="Doyle S."/>
        </authorList>
    </citation>
    <scope>NUCLEOTIDE SEQUENCE [LARGE SCALE GENOMIC DNA]</scope>
    <source>
        <strain evidence="1 2">NCTC11091</strain>
    </source>
</reference>